<dbReference type="InterPro" id="IPR012337">
    <property type="entry name" value="RNaseH-like_sf"/>
</dbReference>
<feature type="region of interest" description="Disordered" evidence="1">
    <location>
        <begin position="269"/>
        <end position="313"/>
    </location>
</feature>
<dbReference type="AlphaFoldDB" id="A0A7R9JCC0"/>
<feature type="compositionally biased region" description="Low complexity" evidence="1">
    <location>
        <begin position="278"/>
        <end position="290"/>
    </location>
</feature>
<feature type="region of interest" description="Disordered" evidence="1">
    <location>
        <begin position="116"/>
        <end position="150"/>
    </location>
</feature>
<sequence>MVPWMASAAMALSSVSVVVSSLLLKLSRKVNLLLCSHRSRIPRITCGGELRLHPLPPAGLKGTLLPRLGRHSGVVRRKTAKRLSFAHLFRELNMNHGWSGKRPTYKQSFLEPGKFPPMVKGSSIREPTSYEQLTRKDVSPKPDSSLWSKKPFQSCQTTHYTMANYHPRENRMERRNQELKVGLRIHLQNQEHKYWDKALPHILFILRNRKNEATKQSPNAHQRWYLERSRTKTGTPLTLGTEVLLRNHPLSNTVTGVHAEFCPNRSAHTRSCEHVGNTSTGSRTSRTQSRTRFKSDNEEEIPSQIGTPKTVTRTQRQEALLSQTHRVAPLASCLCSYHKGSALGRLPLFPFSFLVPPTEANDSIQGKRKKTKKSSDHDYSSTQNSLFPPPPITSLCPRPQSSFRQLADVPAKLPLK</sequence>
<dbReference type="SUPFAM" id="SSF53098">
    <property type="entry name" value="Ribonuclease H-like"/>
    <property type="match status" value="1"/>
</dbReference>
<dbReference type="InterPro" id="IPR036397">
    <property type="entry name" value="RNaseH_sf"/>
</dbReference>
<proteinExistence type="predicted"/>
<reference evidence="2" key="1">
    <citation type="submission" date="2020-11" db="EMBL/GenBank/DDBJ databases">
        <authorList>
            <person name="Tran Van P."/>
        </authorList>
    </citation>
    <scope>NUCLEOTIDE SEQUENCE</scope>
</reference>
<evidence type="ECO:0000313" key="2">
    <source>
        <dbReference type="EMBL" id="CAD7576693.1"/>
    </source>
</evidence>
<feature type="region of interest" description="Disordered" evidence="1">
    <location>
        <begin position="359"/>
        <end position="400"/>
    </location>
</feature>
<dbReference type="Gene3D" id="3.30.420.10">
    <property type="entry name" value="Ribonuclease H-like superfamily/Ribonuclease H"/>
    <property type="match status" value="1"/>
</dbReference>
<protein>
    <submittedName>
        <fullName evidence="2">(California timema) hypothetical protein</fullName>
    </submittedName>
</protein>
<accession>A0A7R9JCC0</accession>
<dbReference type="EMBL" id="OE184565">
    <property type="protein sequence ID" value="CAD7576693.1"/>
    <property type="molecule type" value="Genomic_DNA"/>
</dbReference>
<feature type="compositionally biased region" description="Polar residues" evidence="1">
    <location>
        <begin position="304"/>
        <end position="313"/>
    </location>
</feature>
<gene>
    <name evidence="2" type="ORF">TCMB3V08_LOCUS9258</name>
</gene>
<name>A0A7R9JCC0_TIMCA</name>
<organism evidence="2">
    <name type="scientific">Timema californicum</name>
    <name type="common">California timema</name>
    <name type="synonym">Walking stick</name>
    <dbReference type="NCBI Taxonomy" id="61474"/>
    <lineage>
        <taxon>Eukaryota</taxon>
        <taxon>Metazoa</taxon>
        <taxon>Ecdysozoa</taxon>
        <taxon>Arthropoda</taxon>
        <taxon>Hexapoda</taxon>
        <taxon>Insecta</taxon>
        <taxon>Pterygota</taxon>
        <taxon>Neoptera</taxon>
        <taxon>Polyneoptera</taxon>
        <taxon>Phasmatodea</taxon>
        <taxon>Timematodea</taxon>
        <taxon>Timematoidea</taxon>
        <taxon>Timematidae</taxon>
        <taxon>Timema</taxon>
    </lineage>
</organism>
<evidence type="ECO:0000256" key="1">
    <source>
        <dbReference type="SAM" id="MobiDB-lite"/>
    </source>
</evidence>
<dbReference type="GO" id="GO:0003676">
    <property type="term" value="F:nucleic acid binding"/>
    <property type="evidence" value="ECO:0007669"/>
    <property type="project" value="InterPro"/>
</dbReference>